<name>A0A2M3ZUC2_9DIPT</name>
<evidence type="ECO:0000313" key="2">
    <source>
        <dbReference type="EMBL" id="MBW32121.1"/>
    </source>
</evidence>
<keyword evidence="1" id="KW-0812">Transmembrane</keyword>
<keyword evidence="1" id="KW-0472">Membrane</keyword>
<keyword evidence="1" id="KW-1133">Transmembrane helix</keyword>
<proteinExistence type="predicted"/>
<protein>
    <submittedName>
        <fullName evidence="2">Putative secreted peptide</fullName>
    </submittedName>
</protein>
<reference evidence="2" key="1">
    <citation type="submission" date="2018-01" db="EMBL/GenBank/DDBJ databases">
        <title>An insight into the sialome of Amazonian anophelines.</title>
        <authorList>
            <person name="Ribeiro J.M."/>
            <person name="Scarpassa V."/>
            <person name="Calvo E."/>
        </authorList>
    </citation>
    <scope>NUCLEOTIDE SEQUENCE</scope>
    <source>
        <tissue evidence="2">Salivary glands</tissue>
    </source>
</reference>
<sequence length="81" mass="9259">MLFTYSLIYLFFLLGSGTKGFFPFSNIGSRSSATTPSREYISRFDFIVLGFCCSYFCLRSCVAHSWARGLHSVRCFRNLLS</sequence>
<dbReference type="AlphaFoldDB" id="A0A2M3ZUC2"/>
<dbReference type="EMBL" id="GGFM01011370">
    <property type="protein sequence ID" value="MBW32121.1"/>
    <property type="molecule type" value="Transcribed_RNA"/>
</dbReference>
<evidence type="ECO:0000256" key="1">
    <source>
        <dbReference type="SAM" id="Phobius"/>
    </source>
</evidence>
<accession>A0A2M3ZUC2</accession>
<organism evidence="2">
    <name type="scientific">Anopheles braziliensis</name>
    <dbReference type="NCBI Taxonomy" id="58242"/>
    <lineage>
        <taxon>Eukaryota</taxon>
        <taxon>Metazoa</taxon>
        <taxon>Ecdysozoa</taxon>
        <taxon>Arthropoda</taxon>
        <taxon>Hexapoda</taxon>
        <taxon>Insecta</taxon>
        <taxon>Pterygota</taxon>
        <taxon>Neoptera</taxon>
        <taxon>Endopterygota</taxon>
        <taxon>Diptera</taxon>
        <taxon>Nematocera</taxon>
        <taxon>Culicoidea</taxon>
        <taxon>Culicidae</taxon>
        <taxon>Anophelinae</taxon>
        <taxon>Anopheles</taxon>
    </lineage>
</organism>
<feature type="transmembrane region" description="Helical" evidence="1">
    <location>
        <begin position="41"/>
        <end position="58"/>
    </location>
</feature>